<accession>A0AAV4DVY1</accession>
<evidence type="ECO:0000313" key="2">
    <source>
        <dbReference type="EMBL" id="GFO48452.1"/>
    </source>
</evidence>
<comment type="caution">
    <text evidence="2">The sequence shown here is derived from an EMBL/GenBank/DDBJ whole genome shotgun (WGS) entry which is preliminary data.</text>
</comment>
<name>A0AAV4DVY1_9GAST</name>
<dbReference type="EMBL" id="BLXT01008389">
    <property type="protein sequence ID" value="GFO48452.1"/>
    <property type="molecule type" value="Genomic_DNA"/>
</dbReference>
<organism evidence="2 3">
    <name type="scientific">Plakobranchus ocellatus</name>
    <dbReference type="NCBI Taxonomy" id="259542"/>
    <lineage>
        <taxon>Eukaryota</taxon>
        <taxon>Metazoa</taxon>
        <taxon>Spiralia</taxon>
        <taxon>Lophotrochozoa</taxon>
        <taxon>Mollusca</taxon>
        <taxon>Gastropoda</taxon>
        <taxon>Heterobranchia</taxon>
        <taxon>Euthyneura</taxon>
        <taxon>Panpulmonata</taxon>
        <taxon>Sacoglossa</taxon>
        <taxon>Placobranchoidea</taxon>
        <taxon>Plakobranchidae</taxon>
        <taxon>Plakobranchus</taxon>
    </lineage>
</organism>
<gene>
    <name evidence="2" type="ORF">PoB_007495700</name>
</gene>
<dbReference type="Proteomes" id="UP000735302">
    <property type="component" value="Unassembled WGS sequence"/>
</dbReference>
<protein>
    <submittedName>
        <fullName evidence="2">Uncharacterized protein</fullName>
    </submittedName>
</protein>
<keyword evidence="3" id="KW-1185">Reference proteome</keyword>
<feature type="compositionally biased region" description="Acidic residues" evidence="1">
    <location>
        <begin position="76"/>
        <end position="103"/>
    </location>
</feature>
<proteinExistence type="predicted"/>
<dbReference type="AlphaFoldDB" id="A0AAV4DVY1"/>
<reference evidence="2 3" key="1">
    <citation type="journal article" date="2021" name="Elife">
        <title>Chloroplast acquisition without the gene transfer in kleptoplastic sea slugs, Plakobranchus ocellatus.</title>
        <authorList>
            <person name="Maeda T."/>
            <person name="Takahashi S."/>
            <person name="Yoshida T."/>
            <person name="Shimamura S."/>
            <person name="Takaki Y."/>
            <person name="Nagai Y."/>
            <person name="Toyoda A."/>
            <person name="Suzuki Y."/>
            <person name="Arimoto A."/>
            <person name="Ishii H."/>
            <person name="Satoh N."/>
            <person name="Nishiyama T."/>
            <person name="Hasebe M."/>
            <person name="Maruyama T."/>
            <person name="Minagawa J."/>
            <person name="Obokata J."/>
            <person name="Shigenobu S."/>
        </authorList>
    </citation>
    <scope>NUCLEOTIDE SEQUENCE [LARGE SCALE GENOMIC DNA]</scope>
</reference>
<feature type="region of interest" description="Disordered" evidence="1">
    <location>
        <begin position="68"/>
        <end position="109"/>
    </location>
</feature>
<evidence type="ECO:0000256" key="1">
    <source>
        <dbReference type="SAM" id="MobiDB-lite"/>
    </source>
</evidence>
<evidence type="ECO:0000313" key="3">
    <source>
        <dbReference type="Proteomes" id="UP000735302"/>
    </source>
</evidence>
<sequence length="109" mass="12500">MENKHYIYKTISSLVKEDGTETSSNDKIVKEGRSLYAKLFKSLEDQIDNVDLETKLNIDIRNEEAIRIESRHVKDNDDDDDDDDNDDGDDDDSDGKEDGDDYSDVMMMA</sequence>